<evidence type="ECO:0000313" key="3">
    <source>
        <dbReference type="Proteomes" id="UP001457282"/>
    </source>
</evidence>
<protein>
    <recommendedName>
        <fullName evidence="4">Retrotransposon gag domain-containing protein</fullName>
    </recommendedName>
</protein>
<reference evidence="2 3" key="1">
    <citation type="journal article" date="2023" name="G3 (Bethesda)">
        <title>A chromosome-length genome assembly and annotation of blackberry (Rubus argutus, cv. 'Hillquist').</title>
        <authorList>
            <person name="Bruna T."/>
            <person name="Aryal R."/>
            <person name="Dudchenko O."/>
            <person name="Sargent D.J."/>
            <person name="Mead D."/>
            <person name="Buti M."/>
            <person name="Cavallini A."/>
            <person name="Hytonen T."/>
            <person name="Andres J."/>
            <person name="Pham M."/>
            <person name="Weisz D."/>
            <person name="Mascagni F."/>
            <person name="Usai G."/>
            <person name="Natali L."/>
            <person name="Bassil N."/>
            <person name="Fernandez G.E."/>
            <person name="Lomsadze A."/>
            <person name="Armour M."/>
            <person name="Olukolu B."/>
            <person name="Poorten T."/>
            <person name="Britton C."/>
            <person name="Davik J."/>
            <person name="Ashrafi H."/>
            <person name="Aiden E.L."/>
            <person name="Borodovsky M."/>
            <person name="Worthington M."/>
        </authorList>
    </citation>
    <scope>NUCLEOTIDE SEQUENCE [LARGE SCALE GENOMIC DNA]</scope>
    <source>
        <strain evidence="2">PI 553951</strain>
    </source>
</reference>
<evidence type="ECO:0000256" key="1">
    <source>
        <dbReference type="SAM" id="MobiDB-lite"/>
    </source>
</evidence>
<dbReference type="PANTHER" id="PTHR34222">
    <property type="entry name" value="GAG_PRE-INTEGRS DOMAIN-CONTAINING PROTEIN"/>
    <property type="match status" value="1"/>
</dbReference>
<evidence type="ECO:0008006" key="4">
    <source>
        <dbReference type="Google" id="ProtNLM"/>
    </source>
</evidence>
<keyword evidence="3" id="KW-1185">Reference proteome</keyword>
<dbReference type="EMBL" id="JBEDUW010000006">
    <property type="protein sequence ID" value="KAK9923368.1"/>
    <property type="molecule type" value="Genomic_DNA"/>
</dbReference>
<feature type="compositionally biased region" description="Polar residues" evidence="1">
    <location>
        <begin position="182"/>
        <end position="198"/>
    </location>
</feature>
<comment type="caution">
    <text evidence="2">The sequence shown here is derived from an EMBL/GenBank/DDBJ whole genome shotgun (WGS) entry which is preliminary data.</text>
</comment>
<organism evidence="2 3">
    <name type="scientific">Rubus argutus</name>
    <name type="common">Southern blackberry</name>
    <dbReference type="NCBI Taxonomy" id="59490"/>
    <lineage>
        <taxon>Eukaryota</taxon>
        <taxon>Viridiplantae</taxon>
        <taxon>Streptophyta</taxon>
        <taxon>Embryophyta</taxon>
        <taxon>Tracheophyta</taxon>
        <taxon>Spermatophyta</taxon>
        <taxon>Magnoliopsida</taxon>
        <taxon>eudicotyledons</taxon>
        <taxon>Gunneridae</taxon>
        <taxon>Pentapetalae</taxon>
        <taxon>rosids</taxon>
        <taxon>fabids</taxon>
        <taxon>Rosales</taxon>
        <taxon>Rosaceae</taxon>
        <taxon>Rosoideae</taxon>
        <taxon>Rosoideae incertae sedis</taxon>
        <taxon>Rubus</taxon>
    </lineage>
</organism>
<feature type="compositionally biased region" description="Basic and acidic residues" evidence="1">
    <location>
        <begin position="146"/>
        <end position="155"/>
    </location>
</feature>
<name>A0AAW1WIB5_RUBAR</name>
<dbReference type="AlphaFoldDB" id="A0AAW1WIB5"/>
<proteinExistence type="predicted"/>
<sequence length="209" mass="23123">MSVSVYYTKLKGLWDELSSYSSVACTCAHNDRTKLMQFLMGLNETYSGTCGQILLMNPLPSVRQAYAAIQQEEKQRELGSSTAMPSNMAAMMVHGSNNNWRSKTHNTGTGNRNKEPFECAYCGGEYHREATCWKKNGYPPGHPKHKTVDGDRENNGNKTRSSFQGNYGKKSGNYGNKIKTYASANSVDASDHSPSFQELQGVLPNLTEA</sequence>
<accession>A0AAW1WIB5</accession>
<dbReference type="Proteomes" id="UP001457282">
    <property type="component" value="Unassembled WGS sequence"/>
</dbReference>
<gene>
    <name evidence="2" type="ORF">M0R45_031790</name>
</gene>
<feature type="compositionally biased region" description="Low complexity" evidence="1">
    <location>
        <begin position="165"/>
        <end position="179"/>
    </location>
</feature>
<dbReference type="PANTHER" id="PTHR34222:SF99">
    <property type="entry name" value="PROTEIN, PUTATIVE-RELATED"/>
    <property type="match status" value="1"/>
</dbReference>
<feature type="region of interest" description="Disordered" evidence="1">
    <location>
        <begin position="138"/>
        <end position="209"/>
    </location>
</feature>
<evidence type="ECO:0000313" key="2">
    <source>
        <dbReference type="EMBL" id="KAK9923368.1"/>
    </source>
</evidence>